<organism evidence="5 6">
    <name type="scientific">Kineosporia succinea</name>
    <dbReference type="NCBI Taxonomy" id="84632"/>
    <lineage>
        <taxon>Bacteria</taxon>
        <taxon>Bacillati</taxon>
        <taxon>Actinomycetota</taxon>
        <taxon>Actinomycetes</taxon>
        <taxon>Kineosporiales</taxon>
        <taxon>Kineosporiaceae</taxon>
        <taxon>Kineosporia</taxon>
    </lineage>
</organism>
<dbReference type="Proteomes" id="UP001235712">
    <property type="component" value="Unassembled WGS sequence"/>
</dbReference>
<name>A0ABT9PD21_9ACTN</name>
<keyword evidence="6" id="KW-1185">Reference proteome</keyword>
<dbReference type="SUPFAM" id="SSF63829">
    <property type="entry name" value="Calcium-dependent phosphotriesterase"/>
    <property type="match status" value="1"/>
</dbReference>
<dbReference type="RefSeq" id="WP_307249670.1">
    <property type="nucleotide sequence ID" value="NZ_JAUSQZ010000001.1"/>
</dbReference>
<feature type="domain" description="SMP-30/Gluconolactonase/LRE-like region" evidence="4">
    <location>
        <begin position="44"/>
        <end position="297"/>
    </location>
</feature>
<evidence type="ECO:0000256" key="3">
    <source>
        <dbReference type="SAM" id="SignalP"/>
    </source>
</evidence>
<keyword evidence="3" id="KW-0732">Signal</keyword>
<evidence type="ECO:0000256" key="1">
    <source>
        <dbReference type="ARBA" id="ARBA00008853"/>
    </source>
</evidence>
<dbReference type="PANTHER" id="PTHR47572">
    <property type="entry name" value="LIPOPROTEIN-RELATED"/>
    <property type="match status" value="1"/>
</dbReference>
<dbReference type="GO" id="GO:0016787">
    <property type="term" value="F:hydrolase activity"/>
    <property type="evidence" value="ECO:0007669"/>
    <property type="project" value="UniProtKB-KW"/>
</dbReference>
<dbReference type="PROSITE" id="PS51257">
    <property type="entry name" value="PROKAR_LIPOPROTEIN"/>
    <property type="match status" value="1"/>
</dbReference>
<evidence type="ECO:0000259" key="4">
    <source>
        <dbReference type="Pfam" id="PF08450"/>
    </source>
</evidence>
<dbReference type="Pfam" id="PF08450">
    <property type="entry name" value="SGL"/>
    <property type="match status" value="1"/>
</dbReference>
<proteinExistence type="inferred from homology"/>
<evidence type="ECO:0000256" key="2">
    <source>
        <dbReference type="ARBA" id="ARBA00022801"/>
    </source>
</evidence>
<dbReference type="InterPro" id="IPR011042">
    <property type="entry name" value="6-blade_b-propeller_TolB-like"/>
</dbReference>
<sequence>MKRLVISAVLLALTACGSAASPAATPKPLKVTDVHEATGMTLLEGPVFTPDGSLLVVDVTAPAGEPKVLSIDVGKRTVKPFFTDSSSAYTSAQISPYDGRIYLTDFASGAIDSISVRGDDPEVFFEGKVDGTVMQPDDLAFDPAGHLYVSDTRGHDDPLGDDRGRVVRIPRDGGEATVLAPDLPAPNGISFDAGSEGLWVSQYAENRIDHLGLTVGGKAVATAHPAVRVDAGGNQVDSNAVDAAGNVYQMFHRQARVMVFNDRGDHLKTIDLPVPDDGDYSATNLAIRPGTREAYVTVSGPSGGFVHSFTALGRGIRQSNGG</sequence>
<evidence type="ECO:0000313" key="6">
    <source>
        <dbReference type="Proteomes" id="UP001235712"/>
    </source>
</evidence>
<dbReference type="InterPro" id="IPR051262">
    <property type="entry name" value="SMP-30/CGR1_Lactonase"/>
</dbReference>
<dbReference type="Gene3D" id="2.120.10.30">
    <property type="entry name" value="TolB, C-terminal domain"/>
    <property type="match status" value="1"/>
</dbReference>
<dbReference type="InterPro" id="IPR013658">
    <property type="entry name" value="SGL"/>
</dbReference>
<reference evidence="5 6" key="1">
    <citation type="submission" date="2023-07" db="EMBL/GenBank/DDBJ databases">
        <title>Sequencing the genomes of 1000 actinobacteria strains.</title>
        <authorList>
            <person name="Klenk H.-P."/>
        </authorList>
    </citation>
    <scope>NUCLEOTIDE SEQUENCE [LARGE SCALE GENOMIC DNA]</scope>
    <source>
        <strain evidence="5 6">DSM 44388</strain>
    </source>
</reference>
<comment type="caution">
    <text evidence="5">The sequence shown here is derived from an EMBL/GenBank/DDBJ whole genome shotgun (WGS) entry which is preliminary data.</text>
</comment>
<feature type="chain" id="PRO_5046549392" evidence="3">
    <location>
        <begin position="24"/>
        <end position="322"/>
    </location>
</feature>
<feature type="signal peptide" evidence="3">
    <location>
        <begin position="1"/>
        <end position="23"/>
    </location>
</feature>
<gene>
    <name evidence="5" type="ORF">J2S57_006353</name>
</gene>
<keyword evidence="2 5" id="KW-0378">Hydrolase</keyword>
<protein>
    <submittedName>
        <fullName evidence="5">Lactonase</fullName>
        <ecNumber evidence="5">3.1.1.-</ecNumber>
    </submittedName>
</protein>
<accession>A0ABT9PD21</accession>
<dbReference type="EC" id="3.1.1.-" evidence="5"/>
<dbReference type="EMBL" id="JAUSQZ010000001">
    <property type="protein sequence ID" value="MDP9830604.1"/>
    <property type="molecule type" value="Genomic_DNA"/>
</dbReference>
<dbReference type="PANTHER" id="PTHR47572:SF4">
    <property type="entry name" value="LACTONASE DRP35"/>
    <property type="match status" value="1"/>
</dbReference>
<comment type="similarity">
    <text evidence="1">Belongs to the SMP-30/CGR1 family.</text>
</comment>
<evidence type="ECO:0000313" key="5">
    <source>
        <dbReference type="EMBL" id="MDP9830604.1"/>
    </source>
</evidence>